<dbReference type="PANTHER" id="PTHR11815:SF10">
    <property type="entry name" value="SUCCINATE--COA LIGASE [GDP-FORMING] SUBUNIT BETA, MITOCHONDRIAL"/>
    <property type="match status" value="1"/>
</dbReference>
<evidence type="ECO:0000313" key="11">
    <source>
        <dbReference type="Proteomes" id="UP000246004"/>
    </source>
</evidence>
<evidence type="ECO:0000256" key="1">
    <source>
        <dbReference type="ARBA" id="ARBA00022598"/>
    </source>
</evidence>
<dbReference type="Proteomes" id="UP000246004">
    <property type="component" value="Unassembled WGS sequence"/>
</dbReference>
<dbReference type="PROSITE" id="PS50975">
    <property type="entry name" value="ATP_GRASP"/>
    <property type="match status" value="1"/>
</dbReference>
<organism evidence="8 10">
    <name type="scientific">Methanosphaera cuniculi</name>
    <dbReference type="NCBI Taxonomy" id="1077256"/>
    <lineage>
        <taxon>Archaea</taxon>
        <taxon>Methanobacteriati</taxon>
        <taxon>Methanobacteriota</taxon>
        <taxon>Methanomada group</taxon>
        <taxon>Methanobacteria</taxon>
        <taxon>Methanobacteriales</taxon>
        <taxon>Methanobacteriaceae</taxon>
        <taxon>Methanosphaera</taxon>
    </lineage>
</organism>
<evidence type="ECO:0000313" key="10">
    <source>
        <dbReference type="Proteomes" id="UP000217528"/>
    </source>
</evidence>
<dbReference type="Pfam" id="PF08442">
    <property type="entry name" value="ATP-grasp_2"/>
    <property type="match status" value="1"/>
</dbReference>
<evidence type="ECO:0000259" key="7">
    <source>
        <dbReference type="PROSITE" id="PS50975"/>
    </source>
</evidence>
<dbReference type="GO" id="GO:0004775">
    <property type="term" value="F:succinate-CoA ligase (ADP-forming) activity"/>
    <property type="evidence" value="ECO:0007669"/>
    <property type="project" value="UniProtKB-UniRule"/>
</dbReference>
<keyword evidence="5" id="KW-0816">Tricarboxylic acid cycle</keyword>
<keyword evidence="2 5" id="KW-0479">Metal-binding</keyword>
<dbReference type="EC" id="6.2.1.5" evidence="5"/>
<dbReference type="SUPFAM" id="SSF56059">
    <property type="entry name" value="Glutathione synthetase ATP-binding domain-like"/>
    <property type="match status" value="1"/>
</dbReference>
<dbReference type="OrthoDB" id="146449at2157"/>
<feature type="binding site" evidence="5">
    <location>
        <position position="100"/>
    </location>
    <ligand>
        <name>ATP</name>
        <dbReference type="ChEBI" id="CHEBI:30616"/>
    </ligand>
</feature>
<keyword evidence="10" id="KW-1185">Reference proteome</keyword>
<keyword evidence="5 6" id="KW-0067">ATP-binding</keyword>
<feature type="binding site" evidence="5">
    <location>
        <position position="45"/>
    </location>
    <ligand>
        <name>ATP</name>
        <dbReference type="ChEBI" id="CHEBI:30616"/>
    </ligand>
</feature>
<comment type="catalytic activity">
    <reaction evidence="5">
        <text>GTP + succinate + CoA = succinyl-CoA + GDP + phosphate</text>
        <dbReference type="Rhea" id="RHEA:22120"/>
        <dbReference type="ChEBI" id="CHEBI:30031"/>
        <dbReference type="ChEBI" id="CHEBI:37565"/>
        <dbReference type="ChEBI" id="CHEBI:43474"/>
        <dbReference type="ChEBI" id="CHEBI:57287"/>
        <dbReference type="ChEBI" id="CHEBI:57292"/>
        <dbReference type="ChEBI" id="CHEBI:58189"/>
    </reaction>
</comment>
<dbReference type="PIRSF" id="PIRSF001554">
    <property type="entry name" value="SucCS_beta"/>
    <property type="match status" value="1"/>
</dbReference>
<dbReference type="NCBIfam" id="NF001913">
    <property type="entry name" value="PRK00696.1"/>
    <property type="match status" value="1"/>
</dbReference>
<evidence type="ECO:0000256" key="6">
    <source>
        <dbReference type="PROSITE-ProRule" id="PRU00409"/>
    </source>
</evidence>
<comment type="catalytic activity">
    <reaction evidence="5">
        <text>succinate + ATP + CoA = succinyl-CoA + ADP + phosphate</text>
        <dbReference type="Rhea" id="RHEA:17661"/>
        <dbReference type="ChEBI" id="CHEBI:30031"/>
        <dbReference type="ChEBI" id="CHEBI:30616"/>
        <dbReference type="ChEBI" id="CHEBI:43474"/>
        <dbReference type="ChEBI" id="CHEBI:57287"/>
        <dbReference type="ChEBI" id="CHEBI:57292"/>
        <dbReference type="ChEBI" id="CHEBI:456216"/>
        <dbReference type="EC" id="6.2.1.5"/>
    </reaction>
</comment>
<protein>
    <recommendedName>
        <fullName evidence="5">Succinate--CoA ligase [ADP-forming] subunit beta</fullName>
        <ecNumber evidence="5">6.2.1.5</ecNumber>
    </recommendedName>
    <alternativeName>
        <fullName evidence="5">Succinyl-CoA synthetase subunit beta</fullName>
        <shortName evidence="5">SCS-beta</shortName>
    </alternativeName>
</protein>
<dbReference type="RefSeq" id="WP_095608780.1">
    <property type="nucleotide sequence ID" value="NZ_LMVN01000021.1"/>
</dbReference>
<dbReference type="InterPro" id="IPR013650">
    <property type="entry name" value="ATP-grasp_succ-CoA_synth-type"/>
</dbReference>
<dbReference type="Proteomes" id="UP000217528">
    <property type="component" value="Unassembled WGS sequence"/>
</dbReference>
<evidence type="ECO:0000256" key="4">
    <source>
        <dbReference type="ARBA" id="ARBA00022842"/>
    </source>
</evidence>
<dbReference type="InterPro" id="IPR016102">
    <property type="entry name" value="Succinyl-CoA_synth-like"/>
</dbReference>
<accession>A0A2A2HD01</accession>
<dbReference type="HAMAP" id="MF_00558">
    <property type="entry name" value="Succ_CoA_beta"/>
    <property type="match status" value="1"/>
</dbReference>
<keyword evidence="3 5" id="KW-0547">Nucleotide-binding</keyword>
<dbReference type="SUPFAM" id="SSF52210">
    <property type="entry name" value="Succinyl-CoA synthetase domains"/>
    <property type="match status" value="1"/>
</dbReference>
<feature type="binding site" evidence="5">
    <location>
        <position position="206"/>
    </location>
    <ligand>
        <name>Mg(2+)</name>
        <dbReference type="ChEBI" id="CHEBI:18420"/>
    </ligand>
</feature>
<evidence type="ECO:0000256" key="5">
    <source>
        <dbReference type="HAMAP-Rule" id="MF_00558"/>
    </source>
</evidence>
<dbReference type="GO" id="GO:0006104">
    <property type="term" value="P:succinyl-CoA metabolic process"/>
    <property type="evidence" value="ECO:0007669"/>
    <property type="project" value="TreeGrafter"/>
</dbReference>
<comment type="subunit">
    <text evidence="5">Heterotetramer of two alpha and two beta subunits.</text>
</comment>
<feature type="binding site" evidence="5">
    <location>
        <begin position="304"/>
        <end position="306"/>
    </location>
    <ligand>
        <name>substrate</name>
        <note>ligand shared with subunit alpha</note>
    </ligand>
</feature>
<dbReference type="EMBL" id="LWMS01000001">
    <property type="protein sequence ID" value="PWL09041.1"/>
    <property type="molecule type" value="Genomic_DNA"/>
</dbReference>
<dbReference type="InterPro" id="IPR011761">
    <property type="entry name" value="ATP-grasp"/>
</dbReference>
<feature type="binding site" evidence="5">
    <location>
        <position position="247"/>
    </location>
    <ligand>
        <name>substrate</name>
        <note>ligand shared with subunit alpha</note>
    </ligand>
</feature>
<comment type="caution">
    <text evidence="8">The sequence shown here is derived from an EMBL/GenBank/DDBJ whole genome shotgun (WGS) entry which is preliminary data.</text>
</comment>
<comment type="cofactor">
    <cofactor evidence="5">
        <name>Mg(2+)</name>
        <dbReference type="ChEBI" id="CHEBI:18420"/>
    </cofactor>
    <text evidence="5">Binds 1 Mg(2+) ion per subunit.</text>
</comment>
<dbReference type="InterPro" id="IPR005811">
    <property type="entry name" value="SUCC_ACL_C"/>
</dbReference>
<reference evidence="9 11" key="1">
    <citation type="submission" date="2016-04" db="EMBL/GenBank/DDBJ databases">
        <title>Genome sequence of Methanosphaera cuniculi DSM 4103.</title>
        <authorList>
            <person name="Poehlein A."/>
            <person name="Seedorf H."/>
            <person name="Daniel R."/>
        </authorList>
    </citation>
    <scope>NUCLEOTIDE SEQUENCE [LARGE SCALE GENOMIC DNA]</scope>
    <source>
        <strain evidence="9 11">DSM 4103</strain>
    </source>
</reference>
<dbReference type="PANTHER" id="PTHR11815">
    <property type="entry name" value="SUCCINYL-COA SYNTHETASE BETA CHAIN"/>
    <property type="match status" value="1"/>
</dbReference>
<reference evidence="8 10" key="2">
    <citation type="journal article" date="2017" name="BMC Genomics">
        <title>Genomic analysis of methanogenic archaea reveals a shift towards energy conservation.</title>
        <authorList>
            <person name="Gilmore S.P."/>
            <person name="Henske J.K."/>
            <person name="Sexton J.A."/>
            <person name="Solomon K.V."/>
            <person name="Seppala S."/>
            <person name="Yoo J.I."/>
            <person name="Huyett L.M."/>
            <person name="Pressman A."/>
            <person name="Cogan J.Z."/>
            <person name="Kivenson V."/>
            <person name="Peng X."/>
            <person name="Tan Y."/>
            <person name="Valentine D.L."/>
            <person name="O'Malley M.A."/>
        </authorList>
    </citation>
    <scope>NUCLEOTIDE SEQUENCE [LARGE SCALE GENOMIC DNA]</scope>
    <source>
        <strain evidence="8 10">1R-7</strain>
    </source>
</reference>
<dbReference type="InterPro" id="IPR017866">
    <property type="entry name" value="Succ-CoA_synthase_bsu_CS"/>
</dbReference>
<dbReference type="Pfam" id="PF00549">
    <property type="entry name" value="Ligase_CoA"/>
    <property type="match status" value="1"/>
</dbReference>
<dbReference type="Gene3D" id="3.40.50.261">
    <property type="entry name" value="Succinyl-CoA synthetase domains"/>
    <property type="match status" value="1"/>
</dbReference>
<evidence type="ECO:0000256" key="2">
    <source>
        <dbReference type="ARBA" id="ARBA00022723"/>
    </source>
</evidence>
<dbReference type="InterPro" id="IPR005809">
    <property type="entry name" value="Succ_CoA_ligase-like_bsu"/>
</dbReference>
<keyword evidence="1 5" id="KW-0436">Ligase</keyword>
<dbReference type="NCBIfam" id="TIGR01016">
    <property type="entry name" value="sucCoAbeta"/>
    <property type="match status" value="1"/>
</dbReference>
<dbReference type="GO" id="GO:0005524">
    <property type="term" value="F:ATP binding"/>
    <property type="evidence" value="ECO:0007669"/>
    <property type="project" value="UniProtKB-UniRule"/>
</dbReference>
<dbReference type="EMBL" id="LMVN01000021">
    <property type="protein sequence ID" value="PAV07114.1"/>
    <property type="molecule type" value="Genomic_DNA"/>
</dbReference>
<gene>
    <name evidence="5 9" type="primary">sucC</name>
    <name evidence="8" type="ORF">ASJ82_05375</name>
    <name evidence="9" type="ORF">MSCUN_00090</name>
</gene>
<evidence type="ECO:0000313" key="8">
    <source>
        <dbReference type="EMBL" id="PAV07114.1"/>
    </source>
</evidence>
<comment type="pathway">
    <text evidence="5">Carbohydrate metabolism; tricarboxylic acid cycle; succinate from succinyl-CoA (ligase route): step 1/1.</text>
</comment>
<evidence type="ECO:0000256" key="3">
    <source>
        <dbReference type="ARBA" id="ARBA00022741"/>
    </source>
</evidence>
<feature type="binding site" evidence="5">
    <location>
        <position position="91"/>
    </location>
    <ligand>
        <name>ATP</name>
        <dbReference type="ChEBI" id="CHEBI:30616"/>
    </ligand>
</feature>
<comment type="similarity">
    <text evidence="5">Belongs to the succinate/malate CoA ligase beta subunit family.</text>
</comment>
<evidence type="ECO:0000313" key="9">
    <source>
        <dbReference type="EMBL" id="PWL09041.1"/>
    </source>
</evidence>
<proteinExistence type="inferred from homology"/>
<dbReference type="UniPathway" id="UPA00223">
    <property type="reaction ID" value="UER00999"/>
</dbReference>
<dbReference type="AlphaFoldDB" id="A0A2A2HD01"/>
<sequence>MNIHEYVAKNIFRKMGIRVPESLLANTPEEAYEKTEIIGKPVAVKSQVLTGGRGKSGGILFADTPAEAEERTAELLQLKIKGEKVSKVLIEEKIEDKADEYYLSVILDRDARKPLIMASMAGGMDIEQVAKETPEKIVKQYIDPIKTFMPYEARNIALQMGVDTSEIAKVGDMIWKLYHTFNEYDATVAEINPLIKRDDGTFIAADAKMAIDDDARFRHTKIKEFDEFKDDKFAYVKLDGDIAVIGNGAGLTLTAMDLIKYYGEEPATFLDVGGGASEEIIREAISLVLKNPNVKVIFLNVLGGITRADDVANAVVKIMKETDTDIPIVIRLTGTNEEEGQRILKENNIPFETSMEKSAQKAVELLHQQE</sequence>
<feature type="binding site" evidence="5">
    <location>
        <begin position="52"/>
        <end position="54"/>
    </location>
    <ligand>
        <name>ATP</name>
        <dbReference type="ChEBI" id="CHEBI:30616"/>
    </ligand>
</feature>
<dbReference type="FunFam" id="3.30.470.20:FF:000002">
    <property type="entry name" value="Succinate--CoA ligase [ADP-forming] subunit beta"/>
    <property type="match status" value="1"/>
</dbReference>
<comment type="function">
    <text evidence="5">Succinyl-CoA synthetase functions in the citric acid cycle (TCA), coupling the hydrolysis of succinyl-CoA to the synthesis of either ATP or GTP and thus represents the only step of substrate-level phosphorylation in the TCA. The beta subunit provides nucleotide specificity of the enzyme and binds the substrate succinate, while the binding sites for coenzyme A and phosphate are found in the alpha subunit.</text>
</comment>
<dbReference type="Gene3D" id="3.30.1490.20">
    <property type="entry name" value="ATP-grasp fold, A domain"/>
    <property type="match status" value="1"/>
</dbReference>
<name>A0A2A2HD01_9EURY</name>
<dbReference type="GO" id="GO:0006099">
    <property type="term" value="P:tricarboxylic acid cycle"/>
    <property type="evidence" value="ECO:0007669"/>
    <property type="project" value="UniProtKB-UniRule"/>
</dbReference>
<dbReference type="GO" id="GO:0042709">
    <property type="term" value="C:succinate-CoA ligase complex"/>
    <property type="evidence" value="ECO:0007669"/>
    <property type="project" value="TreeGrafter"/>
</dbReference>
<feature type="domain" description="ATP-grasp" evidence="7">
    <location>
        <begin position="9"/>
        <end position="224"/>
    </location>
</feature>
<dbReference type="PROSITE" id="PS01217">
    <property type="entry name" value="SUCCINYL_COA_LIG_3"/>
    <property type="match status" value="1"/>
</dbReference>
<dbReference type="InterPro" id="IPR013815">
    <property type="entry name" value="ATP_grasp_subdomain_1"/>
</dbReference>
<dbReference type="GO" id="GO:0000287">
    <property type="term" value="F:magnesium ion binding"/>
    <property type="evidence" value="ECO:0007669"/>
    <property type="project" value="UniProtKB-UniRule"/>
</dbReference>
<keyword evidence="4 5" id="KW-0460">Magnesium</keyword>
<feature type="binding site" evidence="5">
    <location>
        <position position="94"/>
    </location>
    <ligand>
        <name>ATP</name>
        <dbReference type="ChEBI" id="CHEBI:30616"/>
    </ligand>
</feature>
<dbReference type="Gene3D" id="3.30.470.20">
    <property type="entry name" value="ATP-grasp fold, B domain"/>
    <property type="match status" value="1"/>
</dbReference>
<feature type="binding site" evidence="5">
    <location>
        <position position="192"/>
    </location>
    <ligand>
        <name>Mg(2+)</name>
        <dbReference type="ChEBI" id="CHEBI:18420"/>
    </ligand>
</feature>